<comment type="similarity">
    <text evidence="8 9">Belongs to the TonB-dependent receptor family.</text>
</comment>
<dbReference type="AlphaFoldDB" id="A0A098LJF7"/>
<keyword evidence="6 8" id="KW-0472">Membrane</keyword>
<gene>
    <name evidence="12" type="ORF">MYP_4356</name>
</gene>
<dbReference type="Gene3D" id="2.60.40.1120">
    <property type="entry name" value="Carboxypeptidase-like, regulatory domain"/>
    <property type="match status" value="1"/>
</dbReference>
<keyword evidence="2 8" id="KW-0813">Transport</keyword>
<dbReference type="PANTHER" id="PTHR30069">
    <property type="entry name" value="TONB-DEPENDENT OUTER MEMBRANE RECEPTOR"/>
    <property type="match status" value="1"/>
</dbReference>
<evidence type="ECO:0000256" key="7">
    <source>
        <dbReference type="ARBA" id="ARBA00023237"/>
    </source>
</evidence>
<keyword evidence="5 9" id="KW-0798">TonB box</keyword>
<comment type="subcellular location">
    <subcellularLocation>
        <location evidence="1 8">Cell outer membrane</location>
        <topology evidence="1 8">Multi-pass membrane protein</topology>
    </subcellularLocation>
</comment>
<keyword evidence="13" id="KW-1185">Reference proteome</keyword>
<dbReference type="InterPro" id="IPR037066">
    <property type="entry name" value="Plug_dom_sf"/>
</dbReference>
<dbReference type="Pfam" id="PF13715">
    <property type="entry name" value="CarbopepD_reg_2"/>
    <property type="match status" value="1"/>
</dbReference>
<accession>A0A098LJF7</accession>
<dbReference type="InterPro" id="IPR039426">
    <property type="entry name" value="TonB-dep_rcpt-like"/>
</dbReference>
<evidence type="ECO:0000256" key="3">
    <source>
        <dbReference type="ARBA" id="ARBA00022452"/>
    </source>
</evidence>
<evidence type="ECO:0000256" key="4">
    <source>
        <dbReference type="ARBA" id="ARBA00022692"/>
    </source>
</evidence>
<dbReference type="SUPFAM" id="SSF49464">
    <property type="entry name" value="Carboxypeptidase regulatory domain-like"/>
    <property type="match status" value="1"/>
</dbReference>
<organism evidence="12 13">
    <name type="scientific">Sporocytophaga myxococcoides</name>
    <dbReference type="NCBI Taxonomy" id="153721"/>
    <lineage>
        <taxon>Bacteria</taxon>
        <taxon>Pseudomonadati</taxon>
        <taxon>Bacteroidota</taxon>
        <taxon>Cytophagia</taxon>
        <taxon>Cytophagales</taxon>
        <taxon>Cytophagaceae</taxon>
        <taxon>Sporocytophaga</taxon>
    </lineage>
</organism>
<dbReference type="InterPro" id="IPR000531">
    <property type="entry name" value="Beta-barrel_TonB"/>
</dbReference>
<dbReference type="PROSITE" id="PS52016">
    <property type="entry name" value="TONB_DEPENDENT_REC_3"/>
    <property type="match status" value="1"/>
</dbReference>
<dbReference type="Gene3D" id="2.40.170.20">
    <property type="entry name" value="TonB-dependent receptor, beta-barrel domain"/>
    <property type="match status" value="1"/>
</dbReference>
<evidence type="ECO:0000256" key="8">
    <source>
        <dbReference type="PROSITE-ProRule" id="PRU01360"/>
    </source>
</evidence>
<evidence type="ECO:0000256" key="1">
    <source>
        <dbReference type="ARBA" id="ARBA00004571"/>
    </source>
</evidence>
<dbReference type="InterPro" id="IPR036942">
    <property type="entry name" value="Beta-barrel_TonB_sf"/>
</dbReference>
<dbReference type="eggNOG" id="COG4771">
    <property type="taxonomic scope" value="Bacteria"/>
</dbReference>
<dbReference type="GO" id="GO:0044718">
    <property type="term" value="P:siderophore transmembrane transport"/>
    <property type="evidence" value="ECO:0007669"/>
    <property type="project" value="TreeGrafter"/>
</dbReference>
<evidence type="ECO:0000313" key="13">
    <source>
        <dbReference type="Proteomes" id="UP000030185"/>
    </source>
</evidence>
<feature type="domain" description="TonB-dependent receptor-like beta-barrel" evidence="10">
    <location>
        <begin position="274"/>
        <end position="704"/>
    </location>
</feature>
<dbReference type="Pfam" id="PF07715">
    <property type="entry name" value="Plug"/>
    <property type="match status" value="1"/>
</dbReference>
<keyword evidence="3 8" id="KW-1134">Transmembrane beta strand</keyword>
<dbReference type="RefSeq" id="WP_045467982.1">
    <property type="nucleotide sequence ID" value="NZ_BBLT01000011.1"/>
</dbReference>
<evidence type="ECO:0000256" key="9">
    <source>
        <dbReference type="RuleBase" id="RU003357"/>
    </source>
</evidence>
<comment type="caution">
    <text evidence="12">The sequence shown here is derived from an EMBL/GenBank/DDBJ whole genome shotgun (WGS) entry which is preliminary data.</text>
</comment>
<dbReference type="InterPro" id="IPR012910">
    <property type="entry name" value="Plug_dom"/>
</dbReference>
<dbReference type="EMBL" id="BBLT01000011">
    <property type="protein sequence ID" value="GAL87126.1"/>
    <property type="molecule type" value="Genomic_DNA"/>
</dbReference>
<evidence type="ECO:0000256" key="6">
    <source>
        <dbReference type="ARBA" id="ARBA00023136"/>
    </source>
</evidence>
<keyword evidence="4 8" id="KW-0812">Transmembrane</keyword>
<keyword evidence="7 8" id="KW-0998">Cell outer membrane</keyword>
<dbReference type="Pfam" id="PF00593">
    <property type="entry name" value="TonB_dep_Rec_b-barrel"/>
    <property type="match status" value="1"/>
</dbReference>
<sequence length="759" mass="85300">MELKIKHIFFLLILSLLLSVNEGCGQTSYIKGNVSSAGEPVIGALVIIESLNQSQLTDTLGNFAFQQLNHGTYKIKVQAIDYQNYERTVTLKTGDNKKLDIQLDAFKSELNEVVVTGTMKEVSRTSSPIPVEVYTPNYFKKNPTPSLFESLQIVNGVQPQLNCNVCNTGDIHINGMEGPYTMITIDGMPIVSSLSTVYGLSGIPNSMVQRIEVVKGPASTLYGSEAVGGLINIITKDPSTSPRGTVDVFATSQQELNADVSIRSNAGKHTSLLGINYFNFKNKLDVNNDHFTDVTLQDRISVFNKWNFKRKNNRLASVAGRYIYEDRWGGELNYENKFRGTDSVYGESIYTKRYELIGVYQLPVKEKITFQFSLNSHHQNSVYGVMPFIAQQYIGFAQFLYDKKLSARHDLLIGLPFRYIYYDDNTPGTSSADIAEPVNAPQKTFLPGIFVQEEFAINTKLKSLAGLRYDYNSIHGSIFTPRISFKYDLSKTNIIRLSGGNGYRTVNLFTEDHAALTGSREVIISHELKPEKSYNANLNYQKFINTKKGFIGLDLSLFYTYFTNKIIGDFLTDPDKIIYDNLNGYAISKGITLNTDFSFSFPLKIIAGITLMDVYSVQKDSIGVNRRVQQLHAPKISGTFAVTYKINQLGIVIDYTGRVTGPMELPVQTNDYRPSVSPWFSIQNIQITKKINKQFEVYGGVKNLLNYLPKYSLLRSEDPFDKRVNDSVSNPNGYTFDTSYNYAPVQGIRGFAGIRWILQ</sequence>
<evidence type="ECO:0000259" key="10">
    <source>
        <dbReference type="Pfam" id="PF00593"/>
    </source>
</evidence>
<feature type="domain" description="TonB-dependent receptor plug" evidence="11">
    <location>
        <begin position="126"/>
        <end position="229"/>
    </location>
</feature>
<protein>
    <submittedName>
        <fullName evidence="12">TonB-dependent receptor plug</fullName>
    </submittedName>
</protein>
<dbReference type="PANTHER" id="PTHR30069:SF57">
    <property type="entry name" value="TONB-DEPENDENT RECEPTOR"/>
    <property type="match status" value="1"/>
</dbReference>
<dbReference type="GO" id="GO:0009279">
    <property type="term" value="C:cell outer membrane"/>
    <property type="evidence" value="ECO:0007669"/>
    <property type="project" value="UniProtKB-SubCell"/>
</dbReference>
<evidence type="ECO:0000313" key="12">
    <source>
        <dbReference type="EMBL" id="GAL87126.1"/>
    </source>
</evidence>
<evidence type="ECO:0000256" key="5">
    <source>
        <dbReference type="ARBA" id="ARBA00023077"/>
    </source>
</evidence>
<reference evidence="12 13" key="1">
    <citation type="submission" date="2014-09" db="EMBL/GenBank/DDBJ databases">
        <title>Sporocytophaga myxococcoides PG-01 genome sequencing.</title>
        <authorList>
            <person name="Liu L."/>
            <person name="Gao P.J."/>
            <person name="Chen G.J."/>
            <person name="Wang L.S."/>
        </authorList>
    </citation>
    <scope>NUCLEOTIDE SEQUENCE [LARGE SCALE GENOMIC DNA]</scope>
    <source>
        <strain evidence="12 13">PG-01</strain>
    </source>
</reference>
<dbReference type="Gene3D" id="2.170.130.10">
    <property type="entry name" value="TonB-dependent receptor, plug domain"/>
    <property type="match status" value="1"/>
</dbReference>
<dbReference type="STRING" id="153721.MYP_4356"/>
<dbReference type="InterPro" id="IPR008969">
    <property type="entry name" value="CarboxyPept-like_regulatory"/>
</dbReference>
<dbReference type="Proteomes" id="UP000030185">
    <property type="component" value="Unassembled WGS sequence"/>
</dbReference>
<dbReference type="GO" id="GO:0015344">
    <property type="term" value="F:siderophore uptake transmembrane transporter activity"/>
    <property type="evidence" value="ECO:0007669"/>
    <property type="project" value="TreeGrafter"/>
</dbReference>
<keyword evidence="12" id="KW-0675">Receptor</keyword>
<name>A0A098LJF7_9BACT</name>
<proteinExistence type="inferred from homology"/>
<evidence type="ECO:0000259" key="11">
    <source>
        <dbReference type="Pfam" id="PF07715"/>
    </source>
</evidence>
<dbReference type="SUPFAM" id="SSF56935">
    <property type="entry name" value="Porins"/>
    <property type="match status" value="1"/>
</dbReference>
<evidence type="ECO:0000256" key="2">
    <source>
        <dbReference type="ARBA" id="ARBA00022448"/>
    </source>
</evidence>
<dbReference type="OrthoDB" id="1109239at2"/>